<evidence type="ECO:0000313" key="1">
    <source>
        <dbReference type="EMBL" id="SFJ69631.1"/>
    </source>
</evidence>
<proteinExistence type="predicted"/>
<gene>
    <name evidence="1" type="ORF">SAMN04488138_108105</name>
</gene>
<name>A0A1I3TJ37_9RHOB</name>
<dbReference type="AlphaFoldDB" id="A0A1I3TJ37"/>
<evidence type="ECO:0000313" key="2">
    <source>
        <dbReference type="Proteomes" id="UP000183299"/>
    </source>
</evidence>
<dbReference type="STRING" id="576117.SAMN04488138_108105"/>
<accession>A0A1I3TJ37</accession>
<dbReference type="RefSeq" id="WP_066600001.1">
    <property type="nucleotide sequence ID" value="NZ_FORY01000008.1"/>
</dbReference>
<protein>
    <submittedName>
        <fullName evidence="1">Uncharacterized protein</fullName>
    </submittedName>
</protein>
<reference evidence="1 2" key="1">
    <citation type="submission" date="2016-10" db="EMBL/GenBank/DDBJ databases">
        <authorList>
            <person name="de Groot N.N."/>
        </authorList>
    </citation>
    <scope>NUCLEOTIDE SEQUENCE [LARGE SCALE GENOMIC DNA]</scope>
    <source>
        <strain evidence="1 2">CGMCC 1.8891</strain>
    </source>
</reference>
<dbReference type="GeneID" id="98665448"/>
<dbReference type="EMBL" id="FORY01000008">
    <property type="protein sequence ID" value="SFJ69631.1"/>
    <property type="molecule type" value="Genomic_DNA"/>
</dbReference>
<dbReference type="OrthoDB" id="7867690at2"/>
<organism evidence="1 2">
    <name type="scientific">Celeribacter halophilus</name>
    <dbReference type="NCBI Taxonomy" id="576117"/>
    <lineage>
        <taxon>Bacteria</taxon>
        <taxon>Pseudomonadati</taxon>
        <taxon>Pseudomonadota</taxon>
        <taxon>Alphaproteobacteria</taxon>
        <taxon>Rhodobacterales</taxon>
        <taxon>Roseobacteraceae</taxon>
        <taxon>Celeribacter</taxon>
    </lineage>
</organism>
<keyword evidence="2" id="KW-1185">Reference proteome</keyword>
<sequence>MTGRKNKTVVPFPAARRKRKRLGGVMADARAEALRQRFAKVSNDAQTGNAMTPLKKLLKRF</sequence>
<dbReference type="Proteomes" id="UP000183299">
    <property type="component" value="Unassembled WGS sequence"/>
</dbReference>